<feature type="domain" description="PRC-barrel" evidence="1">
    <location>
        <begin position="3"/>
        <end position="77"/>
    </location>
</feature>
<reference evidence="2" key="2">
    <citation type="submission" date="2021-04" db="EMBL/GenBank/DDBJ databases">
        <authorList>
            <person name="Liu J."/>
        </authorList>
    </citation>
    <scope>NUCLEOTIDE SEQUENCE</scope>
    <source>
        <strain evidence="2">BAD-6</strain>
    </source>
</reference>
<dbReference type="InterPro" id="IPR014238">
    <property type="entry name" value="Spore_YlmC/YmxH"/>
</dbReference>
<sequence length="111" mass="12794">MISTQDLRNKEVINIYDGKSLGFVYDIEVNLEKGIIEGIIVPAQRSFFNFFNRGDHDYIIKWKDIKRIGDDVILVDVAGVYDSEISYDRGYMSNVSNISGLDRHLDEEDEN</sequence>
<evidence type="ECO:0000313" key="2">
    <source>
        <dbReference type="EMBL" id="MBR0599486.1"/>
    </source>
</evidence>
<accession>A0A8J8B372</accession>
<dbReference type="NCBIfam" id="TIGR02888">
    <property type="entry name" value="spore_YlmC_YmxH"/>
    <property type="match status" value="1"/>
</dbReference>
<organism evidence="2 3">
    <name type="scientific">Sinanaerobacter chloroacetimidivorans</name>
    <dbReference type="NCBI Taxonomy" id="2818044"/>
    <lineage>
        <taxon>Bacteria</taxon>
        <taxon>Bacillati</taxon>
        <taxon>Bacillota</taxon>
        <taxon>Clostridia</taxon>
        <taxon>Peptostreptococcales</taxon>
        <taxon>Anaerovoracaceae</taxon>
        <taxon>Sinanaerobacter</taxon>
    </lineage>
</organism>
<evidence type="ECO:0000259" key="1">
    <source>
        <dbReference type="Pfam" id="PF05239"/>
    </source>
</evidence>
<reference evidence="2" key="1">
    <citation type="submission" date="2021-04" db="EMBL/GenBank/DDBJ databases">
        <title>Sinoanaerobacter chloroacetimidivorans sp. nov., an obligate anaerobic bacterium isolated from anaerobic sludge.</title>
        <authorList>
            <person name="Bao Y."/>
        </authorList>
    </citation>
    <scope>NUCLEOTIDE SEQUENCE</scope>
    <source>
        <strain evidence="2">BAD-6</strain>
    </source>
</reference>
<dbReference type="RefSeq" id="WP_227019615.1">
    <property type="nucleotide sequence ID" value="NZ_JAGSND010000013.1"/>
</dbReference>
<dbReference type="Gene3D" id="2.30.30.240">
    <property type="entry name" value="PRC-barrel domain"/>
    <property type="match status" value="1"/>
</dbReference>
<dbReference type="InterPro" id="IPR011033">
    <property type="entry name" value="PRC_barrel-like_sf"/>
</dbReference>
<name>A0A8J8B372_9FIRM</name>
<evidence type="ECO:0000313" key="3">
    <source>
        <dbReference type="Proteomes" id="UP000675664"/>
    </source>
</evidence>
<dbReference type="Pfam" id="PF05239">
    <property type="entry name" value="PRC"/>
    <property type="match status" value="1"/>
</dbReference>
<comment type="caution">
    <text evidence="2">The sequence shown here is derived from an EMBL/GenBank/DDBJ whole genome shotgun (WGS) entry which is preliminary data.</text>
</comment>
<protein>
    <submittedName>
        <fullName evidence="2">YlmC/YmxH family sporulation protein</fullName>
    </submittedName>
</protein>
<proteinExistence type="predicted"/>
<dbReference type="AlphaFoldDB" id="A0A8J8B372"/>
<dbReference type="Proteomes" id="UP000675664">
    <property type="component" value="Unassembled WGS sequence"/>
</dbReference>
<dbReference type="PANTHER" id="PTHR40061">
    <property type="entry name" value="SPORULATION PROTEIN YLMC-RELATED"/>
    <property type="match status" value="1"/>
</dbReference>
<keyword evidence="3" id="KW-1185">Reference proteome</keyword>
<dbReference type="InterPro" id="IPR027275">
    <property type="entry name" value="PRC-brl_dom"/>
</dbReference>
<dbReference type="PANTHER" id="PTHR40061:SF1">
    <property type="entry name" value="SPORULATION PROTEIN YLMC-RELATED"/>
    <property type="match status" value="1"/>
</dbReference>
<gene>
    <name evidence="2" type="ORF">KCX82_16485</name>
</gene>
<dbReference type="SUPFAM" id="SSF50346">
    <property type="entry name" value="PRC-barrel domain"/>
    <property type="match status" value="1"/>
</dbReference>
<dbReference type="EMBL" id="JAGSND010000013">
    <property type="protein sequence ID" value="MBR0599486.1"/>
    <property type="molecule type" value="Genomic_DNA"/>
</dbReference>